<keyword evidence="5 7" id="KW-1133">Transmembrane helix</keyword>
<dbReference type="InterPro" id="IPR032808">
    <property type="entry name" value="DoxX"/>
</dbReference>
<sequence length="149" mass="16630">MELIAKVQKWGDTHHPKWLDYFRMLLGVILIWKGIQFALNLDAFTALMRNASLGMATSISLIAHVIIVLHIVGGLLITIGSNTRIFCLLNLIILFGAVFFVNLRDDIARPYAEIWLSSFVLIGLLCFLIEGDGVISIEHSKQPATELNP</sequence>
<evidence type="ECO:0000256" key="3">
    <source>
        <dbReference type="ARBA" id="ARBA00022475"/>
    </source>
</evidence>
<evidence type="ECO:0000256" key="6">
    <source>
        <dbReference type="ARBA" id="ARBA00023136"/>
    </source>
</evidence>
<dbReference type="InterPro" id="IPR051907">
    <property type="entry name" value="DoxX-like_oxidoreductase"/>
</dbReference>
<dbReference type="GO" id="GO:0005886">
    <property type="term" value="C:plasma membrane"/>
    <property type="evidence" value="ECO:0007669"/>
    <property type="project" value="UniProtKB-SubCell"/>
</dbReference>
<keyword evidence="9" id="KW-1185">Reference proteome</keyword>
<dbReference type="PANTHER" id="PTHR33452">
    <property type="entry name" value="OXIDOREDUCTASE CATD-RELATED"/>
    <property type="match status" value="1"/>
</dbReference>
<feature type="transmembrane region" description="Helical" evidence="7">
    <location>
        <begin position="115"/>
        <end position="135"/>
    </location>
</feature>
<evidence type="ECO:0008006" key="10">
    <source>
        <dbReference type="Google" id="ProtNLM"/>
    </source>
</evidence>
<comment type="subcellular location">
    <subcellularLocation>
        <location evidence="1">Cell membrane</location>
        <topology evidence="1">Multi-pass membrane protein</topology>
    </subcellularLocation>
</comment>
<comment type="caution">
    <text evidence="8">The sequence shown here is derived from an EMBL/GenBank/DDBJ whole genome shotgun (WGS) entry which is preliminary data.</text>
</comment>
<dbReference type="RefSeq" id="WP_188624851.1">
    <property type="nucleotide sequence ID" value="NZ_BMIL01000001.1"/>
</dbReference>
<evidence type="ECO:0000313" key="9">
    <source>
        <dbReference type="Proteomes" id="UP000651668"/>
    </source>
</evidence>
<evidence type="ECO:0000256" key="2">
    <source>
        <dbReference type="ARBA" id="ARBA00006679"/>
    </source>
</evidence>
<feature type="transmembrane region" description="Helical" evidence="7">
    <location>
        <begin position="59"/>
        <end position="78"/>
    </location>
</feature>
<name>A0A916X7E6_9SPHI</name>
<accession>A0A916X7E6</accession>
<proteinExistence type="inferred from homology"/>
<feature type="transmembrane region" description="Helical" evidence="7">
    <location>
        <begin position="21"/>
        <end position="39"/>
    </location>
</feature>
<keyword evidence="6 7" id="KW-0472">Membrane</keyword>
<evidence type="ECO:0000313" key="8">
    <source>
        <dbReference type="EMBL" id="GGC51348.1"/>
    </source>
</evidence>
<feature type="transmembrane region" description="Helical" evidence="7">
    <location>
        <begin position="85"/>
        <end position="103"/>
    </location>
</feature>
<keyword evidence="4 7" id="KW-0812">Transmembrane</keyword>
<dbReference type="PANTHER" id="PTHR33452:SF1">
    <property type="entry name" value="INNER MEMBRANE PROTEIN YPHA-RELATED"/>
    <property type="match status" value="1"/>
</dbReference>
<keyword evidence="3" id="KW-1003">Cell membrane</keyword>
<dbReference type="Pfam" id="PF07681">
    <property type="entry name" value="DoxX"/>
    <property type="match status" value="1"/>
</dbReference>
<dbReference type="AlphaFoldDB" id="A0A916X7E6"/>
<reference evidence="8" key="1">
    <citation type="journal article" date="2014" name="Int. J. Syst. Evol. Microbiol.">
        <title>Complete genome sequence of Corynebacterium casei LMG S-19264T (=DSM 44701T), isolated from a smear-ripened cheese.</title>
        <authorList>
            <consortium name="US DOE Joint Genome Institute (JGI-PGF)"/>
            <person name="Walter F."/>
            <person name="Albersmeier A."/>
            <person name="Kalinowski J."/>
            <person name="Ruckert C."/>
        </authorList>
    </citation>
    <scope>NUCLEOTIDE SEQUENCE</scope>
    <source>
        <strain evidence="8">CGMCC 1.15343</strain>
    </source>
</reference>
<protein>
    <recommendedName>
        <fullName evidence="10">DoxX family protein</fullName>
    </recommendedName>
</protein>
<evidence type="ECO:0000256" key="7">
    <source>
        <dbReference type="SAM" id="Phobius"/>
    </source>
</evidence>
<comment type="similarity">
    <text evidence="2">Belongs to the DoxX family.</text>
</comment>
<dbReference type="EMBL" id="BMIL01000001">
    <property type="protein sequence ID" value="GGC51348.1"/>
    <property type="molecule type" value="Genomic_DNA"/>
</dbReference>
<evidence type="ECO:0000256" key="5">
    <source>
        <dbReference type="ARBA" id="ARBA00022989"/>
    </source>
</evidence>
<gene>
    <name evidence="8" type="ORF">GCM10011387_00940</name>
</gene>
<dbReference type="Proteomes" id="UP000651668">
    <property type="component" value="Unassembled WGS sequence"/>
</dbReference>
<evidence type="ECO:0000256" key="1">
    <source>
        <dbReference type="ARBA" id="ARBA00004651"/>
    </source>
</evidence>
<reference evidence="8" key="2">
    <citation type="submission" date="2020-09" db="EMBL/GenBank/DDBJ databases">
        <authorList>
            <person name="Sun Q."/>
            <person name="Zhou Y."/>
        </authorList>
    </citation>
    <scope>NUCLEOTIDE SEQUENCE</scope>
    <source>
        <strain evidence="8">CGMCC 1.15343</strain>
    </source>
</reference>
<evidence type="ECO:0000256" key="4">
    <source>
        <dbReference type="ARBA" id="ARBA00022692"/>
    </source>
</evidence>
<organism evidence="8 9">
    <name type="scientific">Pedobacter quisquiliarum</name>
    <dbReference type="NCBI Taxonomy" id="1834438"/>
    <lineage>
        <taxon>Bacteria</taxon>
        <taxon>Pseudomonadati</taxon>
        <taxon>Bacteroidota</taxon>
        <taxon>Sphingobacteriia</taxon>
        <taxon>Sphingobacteriales</taxon>
        <taxon>Sphingobacteriaceae</taxon>
        <taxon>Pedobacter</taxon>
    </lineage>
</organism>